<keyword evidence="3" id="KW-1185">Reference proteome</keyword>
<sequence>MAVVSTVQPAAALPQLLSWAFCTDRRLPSCPLRFAWAQPLLRTHQDSCTQHKSGFSKPCMVLKATKQPPEDQLNPQNCLVPPQTERSVTCQGPARNTAGHSTLTAHSSVTLNDSQQVSQEDESPVPTPCAAAVRADSLAGMQNTIQIHLDNSSCMQNPPPAQCQEGARLVVPNKGLKQRESSE</sequence>
<evidence type="ECO:0000313" key="3">
    <source>
        <dbReference type="Proteomes" id="UP000296049"/>
    </source>
</evidence>
<accession>R0L8U6</accession>
<proteinExistence type="predicted"/>
<reference evidence="3" key="1">
    <citation type="journal article" date="2013" name="Nat. Genet.">
        <title>The duck genome and transcriptome provide insight into an avian influenza virus reservoir species.</title>
        <authorList>
            <person name="Huang Y."/>
            <person name="Li Y."/>
            <person name="Burt D.W."/>
            <person name="Chen H."/>
            <person name="Zhang Y."/>
            <person name="Qian W."/>
            <person name="Kim H."/>
            <person name="Gan S."/>
            <person name="Zhao Y."/>
            <person name="Li J."/>
            <person name="Yi K."/>
            <person name="Feng H."/>
            <person name="Zhu P."/>
            <person name="Li B."/>
            <person name="Liu Q."/>
            <person name="Fairley S."/>
            <person name="Magor K.E."/>
            <person name="Du Z."/>
            <person name="Hu X."/>
            <person name="Goodman L."/>
            <person name="Tafer H."/>
            <person name="Vignal A."/>
            <person name="Lee T."/>
            <person name="Kim K.W."/>
            <person name="Sheng Z."/>
            <person name="An Y."/>
            <person name="Searle S."/>
            <person name="Herrero J."/>
            <person name="Groenen M.A."/>
            <person name="Crooijmans R.P."/>
            <person name="Faraut T."/>
            <person name="Cai Q."/>
            <person name="Webster R.G."/>
            <person name="Aldridge J.R."/>
            <person name="Warren W.C."/>
            <person name="Bartschat S."/>
            <person name="Kehr S."/>
            <person name="Marz M."/>
            <person name="Stadler P.F."/>
            <person name="Smith J."/>
            <person name="Kraus R.H."/>
            <person name="Zhao Y."/>
            <person name="Ren L."/>
            <person name="Fei J."/>
            <person name="Morisson M."/>
            <person name="Kaiser P."/>
            <person name="Griffin D.K."/>
            <person name="Rao M."/>
            <person name="Pitel F."/>
            <person name="Wang J."/>
            <person name="Li N."/>
        </authorList>
    </citation>
    <scope>NUCLEOTIDE SEQUENCE [LARGE SCALE GENOMIC DNA]</scope>
</reference>
<dbReference type="AlphaFoldDB" id="R0L8U6"/>
<dbReference type="EMBL" id="KB743005">
    <property type="protein sequence ID" value="EOB02069.1"/>
    <property type="molecule type" value="Genomic_DNA"/>
</dbReference>
<protein>
    <submittedName>
        <fullName evidence="2">Uncharacterized protein</fullName>
    </submittedName>
</protein>
<organism evidence="2 3">
    <name type="scientific">Anas platyrhynchos</name>
    <name type="common">Mallard</name>
    <name type="synonym">Anas boschas</name>
    <dbReference type="NCBI Taxonomy" id="8839"/>
    <lineage>
        <taxon>Eukaryota</taxon>
        <taxon>Metazoa</taxon>
        <taxon>Chordata</taxon>
        <taxon>Craniata</taxon>
        <taxon>Vertebrata</taxon>
        <taxon>Euteleostomi</taxon>
        <taxon>Archelosauria</taxon>
        <taxon>Archosauria</taxon>
        <taxon>Dinosauria</taxon>
        <taxon>Saurischia</taxon>
        <taxon>Theropoda</taxon>
        <taxon>Coelurosauria</taxon>
        <taxon>Aves</taxon>
        <taxon>Neognathae</taxon>
        <taxon>Galloanserae</taxon>
        <taxon>Anseriformes</taxon>
        <taxon>Anatidae</taxon>
        <taxon>Anatinae</taxon>
        <taxon>Anas</taxon>
    </lineage>
</organism>
<gene>
    <name evidence="2" type="ORF">Anapl_00969</name>
</gene>
<name>R0L8U6_ANAPL</name>
<dbReference type="Proteomes" id="UP000296049">
    <property type="component" value="Unassembled WGS sequence"/>
</dbReference>
<feature type="region of interest" description="Disordered" evidence="1">
    <location>
        <begin position="151"/>
        <end position="183"/>
    </location>
</feature>
<evidence type="ECO:0000256" key="1">
    <source>
        <dbReference type="SAM" id="MobiDB-lite"/>
    </source>
</evidence>
<evidence type="ECO:0000313" key="2">
    <source>
        <dbReference type="EMBL" id="EOB02069.1"/>
    </source>
</evidence>